<feature type="region of interest" description="Disordered" evidence="5">
    <location>
        <begin position="509"/>
        <end position="531"/>
    </location>
</feature>
<comment type="pathway">
    <text evidence="1 4">Carotenoid biosynthesis.</text>
</comment>
<sequence length="531" mass="57560">MSRAVVIGGGIAGLSTAALLARDGHEVTLVEQRDALGGRAGSWEVDGFRFDTGPSWYLMPEVFDHFFRLCGTSSAEQLELIQLDPGYRVITQGFDGAVDVAASREENIALFESIEPGAGRALETYLESARDTYEMAKKSFLYTSFASFGPLMTRDVLKRSAKLVRMLLQSLDAYVAKRFGDLRLRQLLGYPAVFLGSSPFLTPSMYHLMSHLDLADGVLYPMGGFTRLIDRIAAVTRDQGVTIRTSSPVVRIVVDETSKQVRGVELAGRGDEPGEVIEADIVVSAADLHHTETTLLPEELQTYPQSYWDKATAGPSALLLYLGVKGELPQLEHHTLLFTADWRENFEAIFGPTPTLPDPASLYICKPSGVDPSVAPEGHENVFVLVPAPADLSFGRGDVDGDGDTPLEAYADRIIEQIAAWAHIPDLADRVVVRRTYGPGNFHEDLGAWRGTALGPAHILKQSAFFRAGNVSKKVRGLYFAGGSTMPGIGLPMCLISAELIVKRLRGDTSTGPLPEPLESTGPRAEEPSAA</sequence>
<dbReference type="NCBIfam" id="TIGR02734">
    <property type="entry name" value="crtI_fam"/>
    <property type="match status" value="1"/>
</dbReference>
<comment type="similarity">
    <text evidence="4">Belongs to the carotenoid/retinoid oxidoreductase family.</text>
</comment>
<accession>A0A9E5JS11</accession>
<dbReference type="RefSeq" id="WP_165638131.1">
    <property type="nucleotide sequence ID" value="NZ_VIKT02000024.1"/>
</dbReference>
<dbReference type="Gene3D" id="3.50.50.60">
    <property type="entry name" value="FAD/NAD(P)-binding domain"/>
    <property type="match status" value="2"/>
</dbReference>
<dbReference type="EMBL" id="VIKT02000024">
    <property type="protein sequence ID" value="NHF63881.1"/>
    <property type="molecule type" value="Genomic_DNA"/>
</dbReference>
<proteinExistence type="inferred from homology"/>
<dbReference type="GO" id="GO:0016491">
    <property type="term" value="F:oxidoreductase activity"/>
    <property type="evidence" value="ECO:0007669"/>
    <property type="project" value="UniProtKB-KW"/>
</dbReference>
<keyword evidence="3 4" id="KW-0560">Oxidoreductase</keyword>
<evidence type="ECO:0000256" key="2">
    <source>
        <dbReference type="ARBA" id="ARBA00022746"/>
    </source>
</evidence>
<protein>
    <submittedName>
        <fullName evidence="7">Phytoene desaturase</fullName>
    </submittedName>
</protein>
<dbReference type="Pfam" id="PF01593">
    <property type="entry name" value="Amino_oxidase"/>
    <property type="match status" value="1"/>
</dbReference>
<evidence type="ECO:0000259" key="6">
    <source>
        <dbReference type="Pfam" id="PF01593"/>
    </source>
</evidence>
<dbReference type="PANTHER" id="PTHR43734">
    <property type="entry name" value="PHYTOENE DESATURASE"/>
    <property type="match status" value="1"/>
</dbReference>
<name>A0A9E5JS11_9MICO</name>
<keyword evidence="8" id="KW-1185">Reference proteome</keyword>
<evidence type="ECO:0000313" key="8">
    <source>
        <dbReference type="Proteomes" id="UP000818266"/>
    </source>
</evidence>
<keyword evidence="2 4" id="KW-0125">Carotenoid biosynthesis</keyword>
<dbReference type="InterPro" id="IPR002937">
    <property type="entry name" value="Amino_oxidase"/>
</dbReference>
<dbReference type="SUPFAM" id="SSF51905">
    <property type="entry name" value="FAD/NAD(P)-binding domain"/>
    <property type="match status" value="1"/>
</dbReference>
<dbReference type="GO" id="GO:0016117">
    <property type="term" value="P:carotenoid biosynthetic process"/>
    <property type="evidence" value="ECO:0007669"/>
    <property type="project" value="UniProtKB-KW"/>
</dbReference>
<evidence type="ECO:0000256" key="1">
    <source>
        <dbReference type="ARBA" id="ARBA00004829"/>
    </source>
</evidence>
<evidence type="ECO:0000256" key="4">
    <source>
        <dbReference type="RuleBase" id="RU362075"/>
    </source>
</evidence>
<organism evidence="7 8">
    <name type="scientific">Microcella pacifica</name>
    <dbReference type="NCBI Taxonomy" id="2591847"/>
    <lineage>
        <taxon>Bacteria</taxon>
        <taxon>Bacillati</taxon>
        <taxon>Actinomycetota</taxon>
        <taxon>Actinomycetes</taxon>
        <taxon>Micrococcales</taxon>
        <taxon>Microbacteriaceae</taxon>
        <taxon>Microcella</taxon>
    </lineage>
</organism>
<comment type="caution">
    <text evidence="7">The sequence shown here is derived from an EMBL/GenBank/DDBJ whole genome shotgun (WGS) entry which is preliminary data.</text>
</comment>
<dbReference type="AlphaFoldDB" id="A0A9E5JS11"/>
<dbReference type="Proteomes" id="UP000818266">
    <property type="component" value="Unassembled WGS sequence"/>
</dbReference>
<evidence type="ECO:0000256" key="3">
    <source>
        <dbReference type="ARBA" id="ARBA00023002"/>
    </source>
</evidence>
<dbReference type="PANTHER" id="PTHR43734:SF1">
    <property type="entry name" value="PHYTOENE DESATURASE"/>
    <property type="match status" value="1"/>
</dbReference>
<reference evidence="7 8" key="1">
    <citation type="submission" date="2020-03" db="EMBL/GenBank/DDBJ databases">
        <title>Chryseoglobus sp. isolated from a deep-sea seamount.</title>
        <authorList>
            <person name="Zhang D.-C."/>
        </authorList>
    </citation>
    <scope>NUCLEOTIDE SEQUENCE [LARGE SCALE GENOMIC DNA]</scope>
    <source>
        <strain evidence="7 8">KN1116</strain>
    </source>
</reference>
<feature type="domain" description="Amine oxidase" evidence="6">
    <location>
        <begin position="11"/>
        <end position="499"/>
    </location>
</feature>
<gene>
    <name evidence="7" type="primary">crtI</name>
    <name evidence="7" type="ORF">FK219_011675</name>
</gene>
<evidence type="ECO:0000256" key="5">
    <source>
        <dbReference type="SAM" id="MobiDB-lite"/>
    </source>
</evidence>
<dbReference type="InterPro" id="IPR014105">
    <property type="entry name" value="Carotenoid/retinoid_OxRdtase"/>
</dbReference>
<evidence type="ECO:0000313" key="7">
    <source>
        <dbReference type="EMBL" id="NHF63881.1"/>
    </source>
</evidence>
<dbReference type="InterPro" id="IPR036188">
    <property type="entry name" value="FAD/NAD-bd_sf"/>
</dbReference>